<evidence type="ECO:0000313" key="4">
    <source>
        <dbReference type="Proteomes" id="UP000236291"/>
    </source>
</evidence>
<accession>A0A2K3KS30</accession>
<gene>
    <name evidence="3" type="ORF">L195_g056527</name>
</gene>
<protein>
    <submittedName>
        <fullName evidence="3">Uncharacterized protein</fullName>
    </submittedName>
</protein>
<sequence length="91" mass="9840">MLLMVLLSNIQPPLQQVTTDDVDGVTVTKHGLDQEAEETTDNSSSVPDTQPVKQADAVEIENSFTPVDITVTTANDFDASARAIPIQCKRL</sequence>
<feature type="region of interest" description="Disordered" evidence="1">
    <location>
        <begin position="32"/>
        <end position="52"/>
    </location>
</feature>
<comment type="caution">
    <text evidence="3">The sequence shown here is derived from an EMBL/GenBank/DDBJ whole genome shotgun (WGS) entry which is preliminary data.</text>
</comment>
<name>A0A2K3KS30_TRIPR</name>
<feature type="signal peptide" evidence="2">
    <location>
        <begin position="1"/>
        <end position="16"/>
    </location>
</feature>
<dbReference type="AlphaFoldDB" id="A0A2K3KS30"/>
<organism evidence="3 4">
    <name type="scientific">Trifolium pratense</name>
    <name type="common">Red clover</name>
    <dbReference type="NCBI Taxonomy" id="57577"/>
    <lineage>
        <taxon>Eukaryota</taxon>
        <taxon>Viridiplantae</taxon>
        <taxon>Streptophyta</taxon>
        <taxon>Embryophyta</taxon>
        <taxon>Tracheophyta</taxon>
        <taxon>Spermatophyta</taxon>
        <taxon>Magnoliopsida</taxon>
        <taxon>eudicotyledons</taxon>
        <taxon>Gunneridae</taxon>
        <taxon>Pentapetalae</taxon>
        <taxon>rosids</taxon>
        <taxon>fabids</taxon>
        <taxon>Fabales</taxon>
        <taxon>Fabaceae</taxon>
        <taxon>Papilionoideae</taxon>
        <taxon>50 kb inversion clade</taxon>
        <taxon>NPAAA clade</taxon>
        <taxon>Hologalegina</taxon>
        <taxon>IRL clade</taxon>
        <taxon>Trifolieae</taxon>
        <taxon>Trifolium</taxon>
    </lineage>
</organism>
<evidence type="ECO:0000256" key="1">
    <source>
        <dbReference type="SAM" id="MobiDB-lite"/>
    </source>
</evidence>
<reference evidence="3 4" key="2">
    <citation type="journal article" date="2017" name="Front. Plant Sci.">
        <title>Gene Classification and Mining of Molecular Markers Useful in Red Clover (Trifolium pratense) Breeding.</title>
        <authorList>
            <person name="Istvanek J."/>
            <person name="Dluhosova J."/>
            <person name="Dluhos P."/>
            <person name="Patkova L."/>
            <person name="Nedelnik J."/>
            <person name="Repkova J."/>
        </authorList>
    </citation>
    <scope>NUCLEOTIDE SEQUENCE [LARGE SCALE GENOMIC DNA]</scope>
    <source>
        <strain evidence="4">cv. Tatra</strain>
        <tissue evidence="3">Young leaves</tissue>
    </source>
</reference>
<proteinExistence type="predicted"/>
<dbReference type="EMBL" id="ASHM01107551">
    <property type="protein sequence ID" value="PNX69092.1"/>
    <property type="molecule type" value="Genomic_DNA"/>
</dbReference>
<keyword evidence="2" id="KW-0732">Signal</keyword>
<reference evidence="3 4" key="1">
    <citation type="journal article" date="2014" name="Am. J. Bot.">
        <title>Genome assembly and annotation for red clover (Trifolium pratense; Fabaceae).</title>
        <authorList>
            <person name="Istvanek J."/>
            <person name="Jaros M."/>
            <person name="Krenek A."/>
            <person name="Repkova J."/>
        </authorList>
    </citation>
    <scope>NUCLEOTIDE SEQUENCE [LARGE SCALE GENOMIC DNA]</scope>
    <source>
        <strain evidence="4">cv. Tatra</strain>
        <tissue evidence="3">Young leaves</tissue>
    </source>
</reference>
<feature type="compositionally biased region" description="Polar residues" evidence="1">
    <location>
        <begin position="41"/>
        <end position="52"/>
    </location>
</feature>
<evidence type="ECO:0000256" key="2">
    <source>
        <dbReference type="SAM" id="SignalP"/>
    </source>
</evidence>
<evidence type="ECO:0000313" key="3">
    <source>
        <dbReference type="EMBL" id="PNX69092.1"/>
    </source>
</evidence>
<feature type="chain" id="PRO_5014436572" evidence="2">
    <location>
        <begin position="17"/>
        <end position="91"/>
    </location>
</feature>
<dbReference type="Proteomes" id="UP000236291">
    <property type="component" value="Unassembled WGS sequence"/>
</dbReference>